<keyword evidence="5" id="KW-0391">Immunity</keyword>
<reference evidence="18" key="1">
    <citation type="submission" date="2025-08" db="UniProtKB">
        <authorList>
            <consortium name="Ensembl"/>
        </authorList>
    </citation>
    <scope>IDENTIFICATION</scope>
</reference>
<feature type="domain" description="Ig-like" evidence="17">
    <location>
        <begin position="13"/>
        <end position="104"/>
    </location>
</feature>
<dbReference type="RefSeq" id="XP_020448698.1">
    <property type="nucleotide sequence ID" value="XM_020593042.1"/>
</dbReference>
<dbReference type="PANTHER" id="PTHR10441:SF2">
    <property type="entry name" value="T-CELL SURFACE GLYCOPROTEIN CD8 ALPHA CHAIN"/>
    <property type="match status" value="1"/>
</dbReference>
<reference evidence="18" key="2">
    <citation type="submission" date="2025-09" db="UniProtKB">
        <authorList>
            <consortium name="Ensembl"/>
        </authorList>
    </citation>
    <scope>IDENTIFICATION</scope>
</reference>
<dbReference type="CDD" id="cd00099">
    <property type="entry name" value="IgV"/>
    <property type="match status" value="1"/>
</dbReference>
<protein>
    <recommendedName>
        <fullName evidence="17">Ig-like domain-containing protein</fullName>
    </recommendedName>
</protein>
<dbReference type="AlphaFoldDB" id="A0A3Q3Q359"/>
<evidence type="ECO:0000256" key="8">
    <source>
        <dbReference type="ARBA" id="ARBA00023136"/>
    </source>
</evidence>
<name>A0A3Q3Q359_MONAL</name>
<dbReference type="InterPro" id="IPR007110">
    <property type="entry name" value="Ig-like_dom"/>
</dbReference>
<evidence type="ECO:0000256" key="1">
    <source>
        <dbReference type="ARBA" id="ARBA00004251"/>
    </source>
</evidence>
<keyword evidence="11" id="KW-0325">Glycoprotein</keyword>
<feature type="transmembrane region" description="Helical" evidence="15">
    <location>
        <begin position="168"/>
        <end position="190"/>
    </location>
</feature>
<keyword evidence="12" id="KW-0449">Lipoprotein</keyword>
<keyword evidence="13" id="KW-0393">Immunoglobulin domain</keyword>
<dbReference type="CTD" id="925"/>
<keyword evidence="10" id="KW-1015">Disulfide bond</keyword>
<dbReference type="GO" id="GO:0002250">
    <property type="term" value="P:adaptive immune response"/>
    <property type="evidence" value="ECO:0007669"/>
    <property type="project" value="UniProtKB-KW"/>
</dbReference>
<dbReference type="KEGG" id="malb:109956149"/>
<evidence type="ECO:0000256" key="9">
    <source>
        <dbReference type="ARBA" id="ARBA00023139"/>
    </source>
</evidence>
<evidence type="ECO:0000256" key="11">
    <source>
        <dbReference type="ARBA" id="ARBA00023180"/>
    </source>
</evidence>
<dbReference type="InterPro" id="IPR013783">
    <property type="entry name" value="Ig-like_fold"/>
</dbReference>
<evidence type="ECO:0000259" key="17">
    <source>
        <dbReference type="PROSITE" id="PS50835"/>
    </source>
</evidence>
<evidence type="ECO:0000256" key="15">
    <source>
        <dbReference type="SAM" id="Phobius"/>
    </source>
</evidence>
<dbReference type="InterPro" id="IPR015468">
    <property type="entry name" value="CD8_asu"/>
</dbReference>
<evidence type="ECO:0000256" key="4">
    <source>
        <dbReference type="ARBA" id="ARBA00022729"/>
    </source>
</evidence>
<dbReference type="OrthoDB" id="9906515at2759"/>
<feature type="region of interest" description="Disordered" evidence="14">
    <location>
        <begin position="199"/>
        <end position="220"/>
    </location>
</feature>
<evidence type="ECO:0000256" key="6">
    <source>
        <dbReference type="ARBA" id="ARBA00022989"/>
    </source>
</evidence>
<dbReference type="PROSITE" id="PS50835">
    <property type="entry name" value="IG_LIKE"/>
    <property type="match status" value="1"/>
</dbReference>
<dbReference type="GO" id="GO:0005886">
    <property type="term" value="C:plasma membrane"/>
    <property type="evidence" value="ECO:0007669"/>
    <property type="project" value="UniProtKB-SubCell"/>
</dbReference>
<dbReference type="PANTHER" id="PTHR10441">
    <property type="entry name" value="CD8 ALPHA CHAIN"/>
    <property type="match status" value="1"/>
</dbReference>
<proteinExistence type="predicted"/>
<dbReference type="Ensembl" id="ENSMALT00000003498.1">
    <property type="protein sequence ID" value="ENSMALP00000003410.1"/>
    <property type="gene ID" value="ENSMALG00000002507.1"/>
</dbReference>
<evidence type="ECO:0000256" key="13">
    <source>
        <dbReference type="ARBA" id="ARBA00023319"/>
    </source>
</evidence>
<evidence type="ECO:0000256" key="5">
    <source>
        <dbReference type="ARBA" id="ARBA00022859"/>
    </source>
</evidence>
<feature type="chain" id="PRO_5018636471" description="Ig-like domain-containing protein" evidence="16">
    <location>
        <begin position="19"/>
        <end position="220"/>
    </location>
</feature>
<dbReference type="SUPFAM" id="SSF48726">
    <property type="entry name" value="Immunoglobulin"/>
    <property type="match status" value="1"/>
</dbReference>
<dbReference type="Gene3D" id="2.60.40.10">
    <property type="entry name" value="Immunoglobulins"/>
    <property type="match status" value="1"/>
</dbReference>
<organism evidence="18 19">
    <name type="scientific">Monopterus albus</name>
    <name type="common">Swamp eel</name>
    <dbReference type="NCBI Taxonomy" id="43700"/>
    <lineage>
        <taxon>Eukaryota</taxon>
        <taxon>Metazoa</taxon>
        <taxon>Chordata</taxon>
        <taxon>Craniata</taxon>
        <taxon>Vertebrata</taxon>
        <taxon>Euteleostomi</taxon>
        <taxon>Actinopterygii</taxon>
        <taxon>Neopterygii</taxon>
        <taxon>Teleostei</taxon>
        <taxon>Neoteleostei</taxon>
        <taxon>Acanthomorphata</taxon>
        <taxon>Anabantaria</taxon>
        <taxon>Synbranchiformes</taxon>
        <taxon>Synbranchidae</taxon>
        <taxon>Monopterus</taxon>
    </lineage>
</organism>
<evidence type="ECO:0000313" key="19">
    <source>
        <dbReference type="Proteomes" id="UP000261600"/>
    </source>
</evidence>
<evidence type="ECO:0000313" key="18">
    <source>
        <dbReference type="Ensembl" id="ENSMALP00000003410.1"/>
    </source>
</evidence>
<feature type="signal peptide" evidence="16">
    <location>
        <begin position="1"/>
        <end position="18"/>
    </location>
</feature>
<feature type="region of interest" description="Disordered" evidence="14">
    <location>
        <begin position="120"/>
        <end position="141"/>
    </location>
</feature>
<keyword evidence="4 16" id="KW-0732">Signal</keyword>
<dbReference type="InterPro" id="IPR036179">
    <property type="entry name" value="Ig-like_dom_sf"/>
</dbReference>
<sequence>MNQKWILILVFYMELTLGSEEKIIIENQDVDITCKPPEAGSMIVWFRVLDKSGMEFIASFSNTGIPKSSGSCYSYFSNSKISQSTLTLKSFDKTRDSGVYSCAAIKSNELKFGDMTRLVGEKDADPTKPPPAPTTTKPSLPTTTTACVCDNSHSQAETSPELLCNPLILGPLAGSCGLLLLLLIITTLYCNHVRTRRCPHHHNRKPRTQPPGKLMTNVHV</sequence>
<keyword evidence="7" id="KW-1064">Adaptive immunity</keyword>
<evidence type="ECO:0000256" key="16">
    <source>
        <dbReference type="SAM" id="SignalP"/>
    </source>
</evidence>
<evidence type="ECO:0000256" key="2">
    <source>
        <dbReference type="ARBA" id="ARBA00022475"/>
    </source>
</evidence>
<keyword evidence="19" id="KW-1185">Reference proteome</keyword>
<evidence type="ECO:0000256" key="14">
    <source>
        <dbReference type="SAM" id="MobiDB-lite"/>
    </source>
</evidence>
<dbReference type="Proteomes" id="UP000261600">
    <property type="component" value="Unplaced"/>
</dbReference>
<keyword evidence="2" id="KW-1003">Cell membrane</keyword>
<dbReference type="GeneID" id="109956149"/>
<evidence type="ECO:0000256" key="10">
    <source>
        <dbReference type="ARBA" id="ARBA00023157"/>
    </source>
</evidence>
<accession>A0A3Q3Q359</accession>
<dbReference type="STRING" id="43700.ENSMALP00000003410"/>
<evidence type="ECO:0000256" key="7">
    <source>
        <dbReference type="ARBA" id="ARBA00023130"/>
    </source>
</evidence>
<keyword evidence="9" id="KW-0564">Palmitate</keyword>
<keyword evidence="8 15" id="KW-0472">Membrane</keyword>
<comment type="subcellular location">
    <subcellularLocation>
        <location evidence="1">Cell membrane</location>
        <topology evidence="1">Single-pass type I membrane protein</topology>
    </subcellularLocation>
</comment>
<keyword evidence="3 15" id="KW-0812">Transmembrane</keyword>
<evidence type="ECO:0000256" key="3">
    <source>
        <dbReference type="ARBA" id="ARBA00022692"/>
    </source>
</evidence>
<keyword evidence="6 15" id="KW-1133">Transmembrane helix</keyword>
<evidence type="ECO:0000256" key="12">
    <source>
        <dbReference type="ARBA" id="ARBA00023288"/>
    </source>
</evidence>